<dbReference type="OrthoDB" id="3797628at2759"/>
<sequence length="227" mass="24975">MRVRDFPDRGDACLRDDTTPLTLINSSPSPSLEGHSPTADLLTSAYALQLEYVDMVQEAAFVLLHLEPLQGGSKAIQDLLIRSAPKLDEWNIRGLVGSLKIPLKWIKEAQAIYALNTFNHPSSSILSLTSVASPSSIHPVCTAYELFLAAGNLDRANDIAILSLAQDTVLCNDWVLLKELFSPFVTFSGDSSDRGRVEGWYVRGKAFLDYANIMMRITALLPSDLNH</sequence>
<dbReference type="EMBL" id="ML769571">
    <property type="protein sequence ID" value="KAE9393480.1"/>
    <property type="molecule type" value="Genomic_DNA"/>
</dbReference>
<accession>A0A6A4H6Y3</accession>
<feature type="compositionally biased region" description="Polar residues" evidence="1">
    <location>
        <begin position="19"/>
        <end position="30"/>
    </location>
</feature>
<dbReference type="AlphaFoldDB" id="A0A6A4H6Y3"/>
<feature type="region of interest" description="Disordered" evidence="1">
    <location>
        <begin position="17"/>
        <end position="36"/>
    </location>
</feature>
<evidence type="ECO:0000256" key="1">
    <source>
        <dbReference type="SAM" id="MobiDB-lite"/>
    </source>
</evidence>
<name>A0A6A4H6Y3_9AGAR</name>
<dbReference type="Pfam" id="PF12110">
    <property type="entry name" value="Nup96"/>
    <property type="match status" value="1"/>
</dbReference>
<dbReference type="Proteomes" id="UP000799118">
    <property type="component" value="Unassembled WGS sequence"/>
</dbReference>
<reference evidence="3" key="1">
    <citation type="journal article" date="2019" name="Environ. Microbiol.">
        <title>Fungal ecological strategies reflected in gene transcription - a case study of two litter decomposers.</title>
        <authorList>
            <person name="Barbi F."/>
            <person name="Kohler A."/>
            <person name="Barry K."/>
            <person name="Baskaran P."/>
            <person name="Daum C."/>
            <person name="Fauchery L."/>
            <person name="Ihrmark K."/>
            <person name="Kuo A."/>
            <person name="LaButti K."/>
            <person name="Lipzen A."/>
            <person name="Morin E."/>
            <person name="Grigoriev I.V."/>
            <person name="Henrissat B."/>
            <person name="Lindahl B."/>
            <person name="Martin F."/>
        </authorList>
    </citation>
    <scope>NUCLEOTIDE SEQUENCE</scope>
    <source>
        <strain evidence="3">JB14</strain>
    </source>
</reference>
<evidence type="ECO:0000313" key="4">
    <source>
        <dbReference type="Proteomes" id="UP000799118"/>
    </source>
</evidence>
<proteinExistence type="predicted"/>
<evidence type="ECO:0000313" key="3">
    <source>
        <dbReference type="EMBL" id="KAE9393480.1"/>
    </source>
</evidence>
<feature type="domain" description="Nuclear pore complex protein NUP96 C-terminal" evidence="2">
    <location>
        <begin position="34"/>
        <end position="113"/>
    </location>
</feature>
<keyword evidence="4" id="KW-1185">Reference proteome</keyword>
<gene>
    <name evidence="3" type="ORF">BT96DRAFT_219315</name>
</gene>
<protein>
    <recommendedName>
        <fullName evidence="2">Nuclear pore complex protein NUP96 C-terminal domain-containing protein</fullName>
    </recommendedName>
</protein>
<dbReference type="InterPro" id="IPR021967">
    <property type="entry name" value="Nup98_C"/>
</dbReference>
<organism evidence="3 4">
    <name type="scientific">Gymnopus androsaceus JB14</name>
    <dbReference type="NCBI Taxonomy" id="1447944"/>
    <lineage>
        <taxon>Eukaryota</taxon>
        <taxon>Fungi</taxon>
        <taxon>Dikarya</taxon>
        <taxon>Basidiomycota</taxon>
        <taxon>Agaricomycotina</taxon>
        <taxon>Agaricomycetes</taxon>
        <taxon>Agaricomycetidae</taxon>
        <taxon>Agaricales</taxon>
        <taxon>Marasmiineae</taxon>
        <taxon>Omphalotaceae</taxon>
        <taxon>Gymnopus</taxon>
    </lineage>
</organism>
<evidence type="ECO:0000259" key="2">
    <source>
        <dbReference type="Pfam" id="PF12110"/>
    </source>
</evidence>